<reference evidence="1" key="1">
    <citation type="submission" date="2023-04" db="EMBL/GenBank/DDBJ databases">
        <title>A chromosome-level genome assembly of the parasitoid wasp Eretmocerus hayati.</title>
        <authorList>
            <person name="Zhong Y."/>
            <person name="Liu S."/>
            <person name="Liu Y."/>
        </authorList>
    </citation>
    <scope>NUCLEOTIDE SEQUENCE</scope>
    <source>
        <strain evidence="1">ZJU_SS_LIU_2023</strain>
    </source>
</reference>
<accession>A0ACC2NNR6</accession>
<organism evidence="1 2">
    <name type="scientific">Eretmocerus hayati</name>
    <dbReference type="NCBI Taxonomy" id="131215"/>
    <lineage>
        <taxon>Eukaryota</taxon>
        <taxon>Metazoa</taxon>
        <taxon>Ecdysozoa</taxon>
        <taxon>Arthropoda</taxon>
        <taxon>Hexapoda</taxon>
        <taxon>Insecta</taxon>
        <taxon>Pterygota</taxon>
        <taxon>Neoptera</taxon>
        <taxon>Endopterygota</taxon>
        <taxon>Hymenoptera</taxon>
        <taxon>Apocrita</taxon>
        <taxon>Proctotrupomorpha</taxon>
        <taxon>Chalcidoidea</taxon>
        <taxon>Aphelinidae</taxon>
        <taxon>Aphelininae</taxon>
        <taxon>Eretmocerus</taxon>
    </lineage>
</organism>
<name>A0ACC2NNR6_9HYME</name>
<dbReference type="EMBL" id="CM056743">
    <property type="protein sequence ID" value="KAJ8672468.1"/>
    <property type="molecule type" value="Genomic_DNA"/>
</dbReference>
<keyword evidence="2" id="KW-1185">Reference proteome</keyword>
<sequence length="168" mass="18683">MALTQSCRPQPVSHSKLQLSSRTVLVSFWQKSGAGMALTQSYRPLPDLISNYAKSVDKVPLRLPCCLLVYWKVVCGTAAGLLEVPLAADVGSKLARERPWMIAALRSLPDWSGLALYKLGARTSERVRGNFYCSCSKFASSLFDFMDVSSYHMGETEPNPEHTFLLYK</sequence>
<evidence type="ECO:0000313" key="2">
    <source>
        <dbReference type="Proteomes" id="UP001239111"/>
    </source>
</evidence>
<proteinExistence type="predicted"/>
<protein>
    <submittedName>
        <fullName evidence="1">Uncharacterized protein</fullName>
    </submittedName>
</protein>
<dbReference type="Proteomes" id="UP001239111">
    <property type="component" value="Chromosome 3"/>
</dbReference>
<comment type="caution">
    <text evidence="1">The sequence shown here is derived from an EMBL/GenBank/DDBJ whole genome shotgun (WGS) entry which is preliminary data.</text>
</comment>
<evidence type="ECO:0000313" key="1">
    <source>
        <dbReference type="EMBL" id="KAJ8672468.1"/>
    </source>
</evidence>
<gene>
    <name evidence="1" type="ORF">QAD02_003727</name>
</gene>